<dbReference type="PANTHER" id="PTHR42695:SF5">
    <property type="entry name" value="GLUTAMINE AMIDOTRANSFERASE YLR126C-RELATED"/>
    <property type="match status" value="1"/>
</dbReference>
<feature type="domain" description="Glutamine amidotransferase" evidence="1">
    <location>
        <begin position="83"/>
        <end position="207"/>
    </location>
</feature>
<name>A0A2N3KV88_9PROT</name>
<dbReference type="PANTHER" id="PTHR42695">
    <property type="entry name" value="GLUTAMINE AMIDOTRANSFERASE YLR126C-RELATED"/>
    <property type="match status" value="1"/>
</dbReference>
<dbReference type="RefSeq" id="WP_101265954.1">
    <property type="nucleotide sequence ID" value="NZ_NWTK01000005.1"/>
</dbReference>
<dbReference type="InterPro" id="IPR044992">
    <property type="entry name" value="ChyE-like"/>
</dbReference>
<evidence type="ECO:0000313" key="3">
    <source>
        <dbReference type="Proteomes" id="UP000233597"/>
    </source>
</evidence>
<evidence type="ECO:0000313" key="2">
    <source>
        <dbReference type="EMBL" id="PKR54383.1"/>
    </source>
</evidence>
<dbReference type="AlphaFoldDB" id="A0A2N3KV88"/>
<evidence type="ECO:0000259" key="1">
    <source>
        <dbReference type="Pfam" id="PF00117"/>
    </source>
</evidence>
<proteinExistence type="predicted"/>
<dbReference type="OrthoDB" id="9813383at2"/>
<accession>A0A2N3KV88</accession>
<dbReference type="Pfam" id="PF00117">
    <property type="entry name" value="GATase"/>
    <property type="match status" value="1"/>
</dbReference>
<comment type="caution">
    <text evidence="2">The sequence shown here is derived from an EMBL/GenBank/DDBJ whole genome shotgun (WGS) entry which is preliminary data.</text>
</comment>
<dbReference type="GO" id="GO:0016740">
    <property type="term" value="F:transferase activity"/>
    <property type="evidence" value="ECO:0007669"/>
    <property type="project" value="UniProtKB-KW"/>
</dbReference>
<dbReference type="GO" id="GO:0005829">
    <property type="term" value="C:cytosol"/>
    <property type="evidence" value="ECO:0007669"/>
    <property type="project" value="TreeGrafter"/>
</dbReference>
<dbReference type="CDD" id="cd01741">
    <property type="entry name" value="GATase1_1"/>
    <property type="match status" value="1"/>
</dbReference>
<keyword evidence="2" id="KW-0808">Transferase</keyword>
<keyword evidence="2" id="KW-0315">Glutamine amidotransferase</keyword>
<organism evidence="2 3">
    <name type="scientific">Thalassospira marina</name>
    <dbReference type="NCBI Taxonomy" id="2048283"/>
    <lineage>
        <taxon>Bacteria</taxon>
        <taxon>Pseudomonadati</taxon>
        <taxon>Pseudomonadota</taxon>
        <taxon>Alphaproteobacteria</taxon>
        <taxon>Rhodospirillales</taxon>
        <taxon>Thalassospiraceae</taxon>
        <taxon>Thalassospira</taxon>
    </lineage>
</organism>
<dbReference type="EMBL" id="NWTK01000005">
    <property type="protein sequence ID" value="PKR54383.1"/>
    <property type="molecule type" value="Genomic_DNA"/>
</dbReference>
<dbReference type="Proteomes" id="UP000233597">
    <property type="component" value="Unassembled WGS sequence"/>
</dbReference>
<sequence length="286" mass="30886">MGLKILVVDGNLGRVNQLNQSLGGSPSGEGYVAALHLLDPDIDATIVHPADDGPDCLPFGIALTDFDGIAWTGSALNAYADEPAVANQLPLARACVESGVPVFGSCWGMQIVAQALGGEVRPCEKGREIGIGREILVNEAGETHPLFTGRSTCFSAMTVHMDEVWAVPEGAVILAGNRHSAIQAFALETSKCRFWGVQYHPEYSLAELAAIFRRYGQRLIDAGLFADQAALDAMADDWFTLHNDTGRRDLAWKYGIGEDTLYASSRLTELSNWLTYLVRPYVASRG</sequence>
<gene>
    <name evidence="2" type="ORF">COO20_09640</name>
</gene>
<protein>
    <submittedName>
        <fullName evidence="2">Glutamine amidotransferase</fullName>
    </submittedName>
</protein>
<dbReference type="InterPro" id="IPR017926">
    <property type="entry name" value="GATASE"/>
</dbReference>
<dbReference type="SUPFAM" id="SSF52317">
    <property type="entry name" value="Class I glutamine amidotransferase-like"/>
    <property type="match status" value="1"/>
</dbReference>
<dbReference type="PROSITE" id="PS51273">
    <property type="entry name" value="GATASE_TYPE_1"/>
    <property type="match status" value="1"/>
</dbReference>
<reference evidence="2 3" key="1">
    <citation type="submission" date="2017-09" db="EMBL/GenBank/DDBJ databases">
        <title>Biodiversity and function of Thalassospira species in the particle-attached aromatic-hydrocarbon-degrading consortia from the surface seawater of the South China Sea.</title>
        <authorList>
            <person name="Dong C."/>
            <person name="Liu R."/>
            <person name="Shao Z."/>
        </authorList>
    </citation>
    <scope>NUCLEOTIDE SEQUENCE [LARGE SCALE GENOMIC DNA]</scope>
    <source>
        <strain evidence="2 3">CSC1P2</strain>
    </source>
</reference>
<dbReference type="Gene3D" id="3.40.50.880">
    <property type="match status" value="1"/>
</dbReference>
<dbReference type="InterPro" id="IPR029062">
    <property type="entry name" value="Class_I_gatase-like"/>
</dbReference>